<sequence>MSAVAVALGRFWRALLADLDLYALIIAGILFTILGVSGLADVQDLSSVTLAGLTLLAFSQARTRRVALRSPHGGNLGSVFLTDFPAGLYERRASEKSSYVFVGISGSRTIGTGRQDFQSMLDRGARLRFLLLDFENEAALQTATVTGASSRSPERNRDRIRSALDELEELVPSHQDALQVRLLPFPPTVGVNCFGLGRADGVLFVQQPIASIAAERSPIFRVDASDGYWHRHFTAEVERLWSKGRVWQVSIR</sequence>
<reference evidence="3" key="1">
    <citation type="journal article" date="2019" name="Int. J. Syst. Evol. Microbiol.">
        <title>The Global Catalogue of Microorganisms (GCM) 10K type strain sequencing project: providing services to taxonomists for standard genome sequencing and annotation.</title>
        <authorList>
            <consortium name="The Broad Institute Genomics Platform"/>
            <consortium name="The Broad Institute Genome Sequencing Center for Infectious Disease"/>
            <person name="Wu L."/>
            <person name="Ma J."/>
        </authorList>
    </citation>
    <scope>NUCLEOTIDE SEQUENCE [LARGE SCALE GENOMIC DNA]</scope>
    <source>
        <strain evidence="3">CCM 7043</strain>
    </source>
</reference>
<proteinExistence type="predicted"/>
<evidence type="ECO:0000313" key="3">
    <source>
        <dbReference type="Proteomes" id="UP001597114"/>
    </source>
</evidence>
<dbReference type="EMBL" id="JBHUCO010000014">
    <property type="protein sequence ID" value="MFD1518687.1"/>
    <property type="molecule type" value="Genomic_DNA"/>
</dbReference>
<gene>
    <name evidence="2" type="ORF">ACFSJD_14400</name>
</gene>
<keyword evidence="1" id="KW-0472">Membrane</keyword>
<name>A0ABW4EW32_9PSEU</name>
<organism evidence="2 3">
    <name type="scientific">Pseudonocardia yunnanensis</name>
    <dbReference type="NCBI Taxonomy" id="58107"/>
    <lineage>
        <taxon>Bacteria</taxon>
        <taxon>Bacillati</taxon>
        <taxon>Actinomycetota</taxon>
        <taxon>Actinomycetes</taxon>
        <taxon>Pseudonocardiales</taxon>
        <taxon>Pseudonocardiaceae</taxon>
        <taxon>Pseudonocardia</taxon>
    </lineage>
</organism>
<accession>A0ABW4EW32</accession>
<evidence type="ECO:0000256" key="1">
    <source>
        <dbReference type="SAM" id="Phobius"/>
    </source>
</evidence>
<keyword evidence="1" id="KW-0812">Transmembrane</keyword>
<protein>
    <submittedName>
        <fullName evidence="2">Uncharacterized protein</fullName>
    </submittedName>
</protein>
<dbReference type="RefSeq" id="WP_344726366.1">
    <property type="nucleotide sequence ID" value="NZ_BAAAUS010000037.1"/>
</dbReference>
<dbReference type="Proteomes" id="UP001597114">
    <property type="component" value="Unassembled WGS sequence"/>
</dbReference>
<comment type="caution">
    <text evidence="2">The sequence shown here is derived from an EMBL/GenBank/DDBJ whole genome shotgun (WGS) entry which is preliminary data.</text>
</comment>
<feature type="transmembrane region" description="Helical" evidence="1">
    <location>
        <begin position="21"/>
        <end position="39"/>
    </location>
</feature>
<keyword evidence="3" id="KW-1185">Reference proteome</keyword>
<evidence type="ECO:0000313" key="2">
    <source>
        <dbReference type="EMBL" id="MFD1518687.1"/>
    </source>
</evidence>
<keyword evidence="1" id="KW-1133">Transmembrane helix</keyword>